<comment type="caution">
    <text evidence="1">The sequence shown here is derived from an EMBL/GenBank/DDBJ whole genome shotgun (WGS) entry which is preliminary data.</text>
</comment>
<reference evidence="1" key="1">
    <citation type="submission" date="2024-09" db="EMBL/GenBank/DDBJ databases">
        <title>Draft Genome Sequences of Neofusicoccum parvum.</title>
        <authorList>
            <person name="Ashida A."/>
            <person name="Camagna M."/>
            <person name="Tanaka A."/>
            <person name="Takemoto D."/>
        </authorList>
    </citation>
    <scope>NUCLEOTIDE SEQUENCE</scope>
    <source>
        <strain evidence="1">PPO83</strain>
    </source>
</reference>
<gene>
    <name evidence="1" type="primary">g9938</name>
    <name evidence="1" type="ORF">NpPPO83_00009938</name>
</gene>
<sequence length="224" mass="25692">MFILGVLVARWNEKQDIAQAMGTYETGFATENVVLSESLIKIEQRKFTGGVEFTEDGELFLIDAPGERVYVGEPNGDVDEAWRNILDGRYFSLTEDEAKSLWGEDYEVYRDQAVGGFTGGFDMFHSLHCLNQLRMALHRDYYPETPHHNMTHQHHCIGHLRQVIQCSGGATIIPTKWRPGIHNQYVDTAQVQTCRNFELLHEYTLRRHHGDLMVPRPKIESVDG</sequence>
<dbReference type="EMBL" id="BSXG01000039">
    <property type="protein sequence ID" value="GME27682.1"/>
    <property type="molecule type" value="Genomic_DNA"/>
</dbReference>
<name>A0ACB5S4E9_9PEZI</name>
<evidence type="ECO:0000313" key="1">
    <source>
        <dbReference type="EMBL" id="GME27682.1"/>
    </source>
</evidence>
<organism evidence="1 2">
    <name type="scientific">Neofusicoccum parvum</name>
    <dbReference type="NCBI Taxonomy" id="310453"/>
    <lineage>
        <taxon>Eukaryota</taxon>
        <taxon>Fungi</taxon>
        <taxon>Dikarya</taxon>
        <taxon>Ascomycota</taxon>
        <taxon>Pezizomycotina</taxon>
        <taxon>Dothideomycetes</taxon>
        <taxon>Dothideomycetes incertae sedis</taxon>
        <taxon>Botryosphaeriales</taxon>
        <taxon>Botryosphaeriaceae</taxon>
        <taxon>Neofusicoccum</taxon>
    </lineage>
</organism>
<evidence type="ECO:0000313" key="2">
    <source>
        <dbReference type="Proteomes" id="UP001165186"/>
    </source>
</evidence>
<keyword evidence="2" id="KW-1185">Reference proteome</keyword>
<protein>
    <submittedName>
        <fullName evidence="1">Aquaglyceroporin like other eukaryote</fullName>
    </submittedName>
</protein>
<dbReference type="Proteomes" id="UP001165186">
    <property type="component" value="Unassembled WGS sequence"/>
</dbReference>
<accession>A0ACB5S4E9</accession>
<proteinExistence type="predicted"/>